<dbReference type="GO" id="GO:0140115">
    <property type="term" value="P:export across plasma membrane"/>
    <property type="evidence" value="ECO:0007669"/>
    <property type="project" value="UniProtKB-ARBA"/>
</dbReference>
<feature type="transmembrane region" description="Helical" evidence="6">
    <location>
        <begin position="413"/>
        <end position="433"/>
    </location>
</feature>
<feature type="transmembrane region" description="Helical" evidence="6">
    <location>
        <begin position="141"/>
        <end position="159"/>
    </location>
</feature>
<dbReference type="Pfam" id="PF07690">
    <property type="entry name" value="MFS_1"/>
    <property type="match status" value="1"/>
</dbReference>
<name>A0A1V6THF1_9EURO</name>
<feature type="transmembrane region" description="Helical" evidence="6">
    <location>
        <begin position="368"/>
        <end position="392"/>
    </location>
</feature>
<feature type="transmembrane region" description="Helical" evidence="6">
    <location>
        <begin position="258"/>
        <end position="279"/>
    </location>
</feature>
<dbReference type="InterPro" id="IPR036259">
    <property type="entry name" value="MFS_trans_sf"/>
</dbReference>
<feature type="region of interest" description="Disordered" evidence="5">
    <location>
        <begin position="548"/>
        <end position="577"/>
    </location>
</feature>
<feature type="domain" description="Major facilitator superfamily (MFS) profile" evidence="7">
    <location>
        <begin position="99"/>
        <end position="534"/>
    </location>
</feature>
<keyword evidence="9" id="KW-1185">Reference proteome</keyword>
<feature type="transmembrane region" description="Helical" evidence="6">
    <location>
        <begin position="171"/>
        <end position="191"/>
    </location>
</feature>
<dbReference type="SUPFAM" id="SSF103473">
    <property type="entry name" value="MFS general substrate transporter"/>
    <property type="match status" value="1"/>
</dbReference>
<evidence type="ECO:0000259" key="7">
    <source>
        <dbReference type="PROSITE" id="PS50850"/>
    </source>
</evidence>
<dbReference type="PANTHER" id="PTHR23502">
    <property type="entry name" value="MAJOR FACILITATOR SUPERFAMILY"/>
    <property type="match status" value="1"/>
</dbReference>
<dbReference type="AlphaFoldDB" id="A0A1V6THF1"/>
<dbReference type="InterPro" id="IPR020846">
    <property type="entry name" value="MFS_dom"/>
</dbReference>
<evidence type="ECO:0000256" key="3">
    <source>
        <dbReference type="ARBA" id="ARBA00022989"/>
    </source>
</evidence>
<feature type="transmembrane region" description="Helical" evidence="6">
    <location>
        <begin position="104"/>
        <end position="121"/>
    </location>
</feature>
<dbReference type="Proteomes" id="UP000191285">
    <property type="component" value="Unassembled WGS sequence"/>
</dbReference>
<dbReference type="STRING" id="303698.A0A1V6THF1"/>
<feature type="transmembrane region" description="Helical" evidence="6">
    <location>
        <begin position="508"/>
        <end position="528"/>
    </location>
</feature>
<evidence type="ECO:0000256" key="5">
    <source>
        <dbReference type="SAM" id="MobiDB-lite"/>
    </source>
</evidence>
<dbReference type="FunFam" id="1.20.1250.20:FF:000011">
    <property type="entry name" value="MFS multidrug transporter, putative"/>
    <property type="match status" value="1"/>
</dbReference>
<feature type="region of interest" description="Disordered" evidence="5">
    <location>
        <begin position="1"/>
        <end position="44"/>
    </location>
</feature>
<evidence type="ECO:0000256" key="2">
    <source>
        <dbReference type="ARBA" id="ARBA00022692"/>
    </source>
</evidence>
<proteinExistence type="predicted"/>
<organism evidence="8 9">
    <name type="scientific">Penicillium steckii</name>
    <dbReference type="NCBI Taxonomy" id="303698"/>
    <lineage>
        <taxon>Eukaryota</taxon>
        <taxon>Fungi</taxon>
        <taxon>Dikarya</taxon>
        <taxon>Ascomycota</taxon>
        <taxon>Pezizomycotina</taxon>
        <taxon>Eurotiomycetes</taxon>
        <taxon>Eurotiomycetidae</taxon>
        <taxon>Eurotiales</taxon>
        <taxon>Aspergillaceae</taxon>
        <taxon>Penicillium</taxon>
    </lineage>
</organism>
<keyword evidence="2 6" id="KW-0812">Transmembrane</keyword>
<dbReference type="InterPro" id="IPR011701">
    <property type="entry name" value="MFS"/>
</dbReference>
<dbReference type="PANTHER" id="PTHR23502:SF12">
    <property type="entry name" value="MULTIDRUG TRANSPORTER, PUTATIVE (AFU_ORTHOLOGUE AFUA_1G06440)-RELATED"/>
    <property type="match status" value="1"/>
</dbReference>
<dbReference type="PROSITE" id="PS50850">
    <property type="entry name" value="MFS"/>
    <property type="match status" value="1"/>
</dbReference>
<evidence type="ECO:0000256" key="6">
    <source>
        <dbReference type="SAM" id="Phobius"/>
    </source>
</evidence>
<dbReference type="CDD" id="cd17323">
    <property type="entry name" value="MFS_Tpo1_MDR_like"/>
    <property type="match status" value="1"/>
</dbReference>
<accession>A0A1V6THF1</accession>
<evidence type="ECO:0000256" key="4">
    <source>
        <dbReference type="ARBA" id="ARBA00023136"/>
    </source>
</evidence>
<keyword evidence="4 6" id="KW-0472">Membrane</keyword>
<evidence type="ECO:0000313" key="8">
    <source>
        <dbReference type="EMBL" id="OQE25289.1"/>
    </source>
</evidence>
<dbReference type="GO" id="GO:0042908">
    <property type="term" value="P:xenobiotic transport"/>
    <property type="evidence" value="ECO:0007669"/>
    <property type="project" value="UniProtKB-ARBA"/>
</dbReference>
<dbReference type="InterPro" id="IPR005829">
    <property type="entry name" value="Sugar_transporter_CS"/>
</dbReference>
<dbReference type="EMBL" id="MLKD01000006">
    <property type="protein sequence ID" value="OQE25289.1"/>
    <property type="molecule type" value="Genomic_DNA"/>
</dbReference>
<feature type="transmembrane region" description="Helical" evidence="6">
    <location>
        <begin position="197"/>
        <end position="219"/>
    </location>
</feature>
<keyword evidence="3 6" id="KW-1133">Transmembrane helix</keyword>
<dbReference type="GO" id="GO:0005886">
    <property type="term" value="C:plasma membrane"/>
    <property type="evidence" value="ECO:0007669"/>
    <property type="project" value="TreeGrafter"/>
</dbReference>
<feature type="transmembrane region" description="Helical" evidence="6">
    <location>
        <begin position="231"/>
        <end position="252"/>
    </location>
</feature>
<dbReference type="Gene3D" id="1.20.1250.20">
    <property type="entry name" value="MFS general substrate transporter like domains"/>
    <property type="match status" value="1"/>
</dbReference>
<protein>
    <recommendedName>
        <fullName evidence="7">Major facilitator superfamily (MFS) profile domain-containing protein</fullName>
    </recommendedName>
</protein>
<dbReference type="OrthoDB" id="3365399at2759"/>
<feature type="compositionally biased region" description="Basic and acidic residues" evidence="5">
    <location>
        <begin position="13"/>
        <end position="28"/>
    </location>
</feature>
<feature type="compositionally biased region" description="Basic and acidic residues" evidence="5">
    <location>
        <begin position="567"/>
        <end position="577"/>
    </location>
</feature>
<dbReference type="GO" id="GO:0022857">
    <property type="term" value="F:transmembrane transporter activity"/>
    <property type="evidence" value="ECO:0007669"/>
    <property type="project" value="InterPro"/>
</dbReference>
<sequence length="577" mass="63763">MATNSPDVSAEYTQEKWPRNTERSHDSDSIGETISSVDTQHDQDHEALDKTLTTRASRVSDHMSLSQRVTTIPTNMTADPNYEVDWDGEDDPENPKNWTISYKAMGLLFLSWNTLIIVLYSTSYTSGVTQIGNEFNQNSTIVTLGLTFYLIGLAIGSMFMAPLSEVYGRKAVCVTCLFIFTILIIPCALAKSVTALIVVRFVGAFFGSVMISTAPGMVADLVDDEHRALAISIWSIGPLNGPVLGPVIGGFVTQYLGWRWMCWIALILSAVALGFAVILKETYAPTLLQNKAARLRKETGDERWWSRYDRKDSLYQILKLNLSRPFVMAVTEPICIFWNIYVAIVYGILYLCFTAYPIVFGDIRGWSLGLSGLSFLGIGIGVLITIACEPFVRRLINSHEIDPETGKVHPEAMVSFVCICSILIPVGELWFAWTCAPASIHWIVPLLAGIPFGAGNTGVFIYASNYLTYSYGMYAASALAGNSVIRSVLGGVLPLVGSYMYDGLGPNWSGTLLGLLEVAIIPIPFVFYKYGYKIRMKSNLIVRMQEDKKKLEGKRARRAAGQGAARPNDEEKQNETN</sequence>
<comment type="subcellular location">
    <subcellularLocation>
        <location evidence="1">Membrane</location>
        <topology evidence="1">Multi-pass membrane protein</topology>
    </subcellularLocation>
</comment>
<comment type="caution">
    <text evidence="8">The sequence shown here is derived from an EMBL/GenBank/DDBJ whole genome shotgun (WGS) entry which is preliminary data.</text>
</comment>
<gene>
    <name evidence="8" type="ORF">PENSTE_c006G05451</name>
</gene>
<feature type="transmembrane region" description="Helical" evidence="6">
    <location>
        <begin position="439"/>
        <end position="462"/>
    </location>
</feature>
<evidence type="ECO:0000313" key="9">
    <source>
        <dbReference type="Proteomes" id="UP000191285"/>
    </source>
</evidence>
<reference evidence="9" key="1">
    <citation type="journal article" date="2017" name="Nat. Microbiol.">
        <title>Global analysis of biosynthetic gene clusters reveals vast potential of secondary metabolite production in Penicillium species.</title>
        <authorList>
            <person name="Nielsen J.C."/>
            <person name="Grijseels S."/>
            <person name="Prigent S."/>
            <person name="Ji B."/>
            <person name="Dainat J."/>
            <person name="Nielsen K.F."/>
            <person name="Frisvad J.C."/>
            <person name="Workman M."/>
            <person name="Nielsen J."/>
        </authorList>
    </citation>
    <scope>NUCLEOTIDE SEQUENCE [LARGE SCALE GENOMIC DNA]</scope>
    <source>
        <strain evidence="9">IBT 24891</strain>
    </source>
</reference>
<dbReference type="PROSITE" id="PS00216">
    <property type="entry name" value="SUGAR_TRANSPORT_1"/>
    <property type="match status" value="1"/>
</dbReference>
<feature type="transmembrane region" description="Helical" evidence="6">
    <location>
        <begin position="334"/>
        <end position="356"/>
    </location>
</feature>
<evidence type="ECO:0000256" key="1">
    <source>
        <dbReference type="ARBA" id="ARBA00004141"/>
    </source>
</evidence>